<protein>
    <submittedName>
        <fullName evidence="1">Uncharacterized protein</fullName>
    </submittedName>
</protein>
<organism evidence="1 2">
    <name type="scientific">Paenibacillus larvae subsp. pulvifaciens</name>
    <dbReference type="NCBI Taxonomy" id="1477"/>
    <lineage>
        <taxon>Bacteria</taxon>
        <taxon>Bacillati</taxon>
        <taxon>Bacillota</taxon>
        <taxon>Bacilli</taxon>
        <taxon>Bacillales</taxon>
        <taxon>Paenibacillaceae</taxon>
        <taxon>Paenibacillus</taxon>
    </lineage>
</organism>
<dbReference type="InterPro" id="IPR001584">
    <property type="entry name" value="Integrase_cat-core"/>
</dbReference>
<accession>A0A1V0UVH5</accession>
<proteinExistence type="predicted"/>
<dbReference type="GeneID" id="99574330"/>
<dbReference type="Pfam" id="PF13333">
    <property type="entry name" value="rve_2"/>
    <property type="match status" value="1"/>
</dbReference>
<sequence>MYDVICTIFLKGILSWSLKDRSSFFSHLKTEKVYLEKPQTLEVAEAMMNEYIRFYKN</sequence>
<evidence type="ECO:0000313" key="2">
    <source>
        <dbReference type="Proteomes" id="UP000192727"/>
    </source>
</evidence>
<dbReference type="EMBL" id="CP020557">
    <property type="protein sequence ID" value="ARF69062.1"/>
    <property type="molecule type" value="Genomic_DNA"/>
</dbReference>
<reference evidence="1 2" key="1">
    <citation type="submission" date="2017-03" db="EMBL/GenBank/DDBJ databases">
        <title>Paenibacillus larvae genome sequencing.</title>
        <authorList>
            <person name="Dingman D.W."/>
        </authorList>
    </citation>
    <scope>NUCLEOTIDE SEQUENCE [LARGE SCALE GENOMIC DNA]</scope>
    <source>
        <strain evidence="1 2">SAG 10367</strain>
    </source>
</reference>
<name>A0A1V0UVH5_9BACL</name>
<dbReference type="Proteomes" id="UP000192727">
    <property type="component" value="Chromosome"/>
</dbReference>
<dbReference type="RefSeq" id="WP_024093312.1">
    <property type="nucleotide sequence ID" value="NZ_CP019794.1"/>
</dbReference>
<dbReference type="AlphaFoldDB" id="A0A1V0UVH5"/>
<evidence type="ECO:0000313" key="1">
    <source>
        <dbReference type="EMBL" id="ARF69062.1"/>
    </source>
</evidence>
<gene>
    <name evidence="1" type="ORF">B7C51_16485</name>
</gene>
<dbReference type="GO" id="GO:0015074">
    <property type="term" value="P:DNA integration"/>
    <property type="evidence" value="ECO:0007669"/>
    <property type="project" value="InterPro"/>
</dbReference>